<feature type="transmembrane region" description="Helical" evidence="7">
    <location>
        <begin position="305"/>
        <end position="327"/>
    </location>
</feature>
<evidence type="ECO:0000256" key="6">
    <source>
        <dbReference type="ARBA" id="ARBA00023136"/>
    </source>
</evidence>
<keyword evidence="10" id="KW-1185">Reference proteome</keyword>
<feature type="transmembrane region" description="Helical" evidence="7">
    <location>
        <begin position="263"/>
        <end position="285"/>
    </location>
</feature>
<gene>
    <name evidence="9" type="ORF">EDD38_0073</name>
</gene>
<dbReference type="SUPFAM" id="SSF161098">
    <property type="entry name" value="MetI-like"/>
    <property type="match status" value="1"/>
</dbReference>
<feature type="domain" description="ABC transmembrane type-1" evidence="8">
    <location>
        <begin position="95"/>
        <end position="328"/>
    </location>
</feature>
<evidence type="ECO:0000313" key="10">
    <source>
        <dbReference type="Proteomes" id="UP000266906"/>
    </source>
</evidence>
<feature type="transmembrane region" description="Helical" evidence="7">
    <location>
        <begin position="101"/>
        <end position="122"/>
    </location>
</feature>
<dbReference type="AlphaFoldDB" id="A0A3N4RGA2"/>
<keyword evidence="6 7" id="KW-0472">Membrane</keyword>
<keyword evidence="5 7" id="KW-1133">Transmembrane helix</keyword>
<evidence type="ECO:0000256" key="2">
    <source>
        <dbReference type="ARBA" id="ARBA00022448"/>
    </source>
</evidence>
<dbReference type="Gene3D" id="1.10.3720.10">
    <property type="entry name" value="MetI-like"/>
    <property type="match status" value="1"/>
</dbReference>
<dbReference type="GO" id="GO:0071916">
    <property type="term" value="F:dipeptide transmembrane transporter activity"/>
    <property type="evidence" value="ECO:0007669"/>
    <property type="project" value="TreeGrafter"/>
</dbReference>
<evidence type="ECO:0000313" key="9">
    <source>
        <dbReference type="EMBL" id="RPE31836.1"/>
    </source>
</evidence>
<comment type="subcellular location">
    <subcellularLocation>
        <location evidence="1 7">Cell membrane</location>
        <topology evidence="1 7">Multi-pass membrane protein</topology>
    </subcellularLocation>
</comment>
<dbReference type="InterPro" id="IPR035906">
    <property type="entry name" value="MetI-like_sf"/>
</dbReference>
<evidence type="ECO:0000259" key="8">
    <source>
        <dbReference type="PROSITE" id="PS50928"/>
    </source>
</evidence>
<comment type="similarity">
    <text evidence="7">Belongs to the binding-protein-dependent transport system permease family.</text>
</comment>
<keyword evidence="4 7" id="KW-0812">Transmembrane</keyword>
<keyword evidence="2 7" id="KW-0813">Transport</keyword>
<dbReference type="InterPro" id="IPR045621">
    <property type="entry name" value="BPD_transp_1_N"/>
</dbReference>
<dbReference type="Pfam" id="PF19300">
    <property type="entry name" value="BPD_transp_1_N"/>
    <property type="match status" value="1"/>
</dbReference>
<evidence type="ECO:0000256" key="7">
    <source>
        <dbReference type="RuleBase" id="RU363032"/>
    </source>
</evidence>
<keyword evidence="3" id="KW-1003">Cell membrane</keyword>
<dbReference type="Pfam" id="PF00528">
    <property type="entry name" value="BPD_transp_1"/>
    <property type="match status" value="1"/>
</dbReference>
<dbReference type="PANTHER" id="PTHR43163:SF6">
    <property type="entry name" value="DIPEPTIDE TRANSPORT SYSTEM PERMEASE PROTEIN DPPB-RELATED"/>
    <property type="match status" value="1"/>
</dbReference>
<protein>
    <submittedName>
        <fullName evidence="9">Peptide/nickel transport system permease protein</fullName>
    </submittedName>
</protein>
<feature type="transmembrane region" description="Helical" evidence="7">
    <location>
        <begin position="134"/>
        <end position="164"/>
    </location>
</feature>
<evidence type="ECO:0000256" key="5">
    <source>
        <dbReference type="ARBA" id="ARBA00022989"/>
    </source>
</evidence>
<dbReference type="PROSITE" id="PS50928">
    <property type="entry name" value="ABC_TM1"/>
    <property type="match status" value="1"/>
</dbReference>
<organism evidence="9 10">
    <name type="scientific">Kitasatospora cineracea</name>
    <dbReference type="NCBI Taxonomy" id="88074"/>
    <lineage>
        <taxon>Bacteria</taxon>
        <taxon>Bacillati</taxon>
        <taxon>Actinomycetota</taxon>
        <taxon>Actinomycetes</taxon>
        <taxon>Kitasatosporales</taxon>
        <taxon>Streptomycetaceae</taxon>
        <taxon>Kitasatospora</taxon>
    </lineage>
</organism>
<dbReference type="RefSeq" id="WP_123816971.1">
    <property type="nucleotide sequence ID" value="NZ_RKQG01000001.1"/>
</dbReference>
<accession>A0A3N4RGA2</accession>
<evidence type="ECO:0000256" key="4">
    <source>
        <dbReference type="ARBA" id="ARBA00022692"/>
    </source>
</evidence>
<dbReference type="Proteomes" id="UP000266906">
    <property type="component" value="Unassembled WGS sequence"/>
</dbReference>
<comment type="caution">
    <text evidence="9">The sequence shown here is derived from an EMBL/GenBank/DDBJ whole genome shotgun (WGS) entry which is preliminary data.</text>
</comment>
<dbReference type="PANTHER" id="PTHR43163">
    <property type="entry name" value="DIPEPTIDE TRANSPORT SYSTEM PERMEASE PROTEIN DPPB-RELATED"/>
    <property type="match status" value="1"/>
</dbReference>
<feature type="transmembrane region" description="Helical" evidence="7">
    <location>
        <begin position="202"/>
        <end position="221"/>
    </location>
</feature>
<sequence>MRRFLFRRAAAAAAVLLGTTVVTFVLARIVPADPALAYLGPKARPEQIAEIHHQLGLDRSLPVQYVNYLGGLVRGDWGISIGTKQPVTSEIFGRLPATLELLAAAMTVALVLGIGLGVIAAVRRQRLADHVIRMLAIGGVSMPAFWLGLLLQVTVFGQLGLFALTGRNDPDLEFTDPIQEITGFHLVDALLTGNAAGFTDTLTHLVLPALTLAAYPIGVIARMTRASMIEVLAADHIRAARAYGLRERMTVGRIALRGALPPVVTVAGLTLAYSLTGAFFVEVVFNWPGLGQFAATALLNADYPAIMGVTVLGAAAYILVNLAVDIVQARLDPRVRLA</sequence>
<evidence type="ECO:0000256" key="1">
    <source>
        <dbReference type="ARBA" id="ARBA00004651"/>
    </source>
</evidence>
<proteinExistence type="inferred from homology"/>
<dbReference type="GO" id="GO:0005886">
    <property type="term" value="C:plasma membrane"/>
    <property type="evidence" value="ECO:0007669"/>
    <property type="project" value="UniProtKB-SubCell"/>
</dbReference>
<name>A0A3N4RGA2_9ACTN</name>
<reference evidence="9 10" key="1">
    <citation type="submission" date="2018-11" db="EMBL/GenBank/DDBJ databases">
        <title>Sequencing the genomes of 1000 actinobacteria strains.</title>
        <authorList>
            <person name="Klenk H.-P."/>
        </authorList>
    </citation>
    <scope>NUCLEOTIDE SEQUENCE [LARGE SCALE GENOMIC DNA]</scope>
    <source>
        <strain evidence="9 10">DSM 44781</strain>
    </source>
</reference>
<dbReference type="InterPro" id="IPR000515">
    <property type="entry name" value="MetI-like"/>
</dbReference>
<evidence type="ECO:0000256" key="3">
    <source>
        <dbReference type="ARBA" id="ARBA00022475"/>
    </source>
</evidence>
<dbReference type="CDD" id="cd06261">
    <property type="entry name" value="TM_PBP2"/>
    <property type="match status" value="1"/>
</dbReference>
<dbReference type="EMBL" id="RKQG01000001">
    <property type="protein sequence ID" value="RPE31836.1"/>
    <property type="molecule type" value="Genomic_DNA"/>
</dbReference>